<name>A0A645D7U4_9ZZZZ</name>
<reference evidence="1" key="1">
    <citation type="submission" date="2019-08" db="EMBL/GenBank/DDBJ databases">
        <authorList>
            <person name="Kucharzyk K."/>
            <person name="Murdoch R.W."/>
            <person name="Higgins S."/>
            <person name="Loffler F."/>
        </authorList>
    </citation>
    <scope>NUCLEOTIDE SEQUENCE</scope>
</reference>
<proteinExistence type="predicted"/>
<gene>
    <name evidence="1" type="ORF">SDC9_132205</name>
</gene>
<accession>A0A645D7U4</accession>
<dbReference type="EMBL" id="VSSQ01033507">
    <property type="protein sequence ID" value="MPM85128.1"/>
    <property type="molecule type" value="Genomic_DNA"/>
</dbReference>
<evidence type="ECO:0000313" key="1">
    <source>
        <dbReference type="EMBL" id="MPM85128.1"/>
    </source>
</evidence>
<protein>
    <submittedName>
        <fullName evidence="1">Uncharacterized protein</fullName>
    </submittedName>
</protein>
<organism evidence="1">
    <name type="scientific">bioreactor metagenome</name>
    <dbReference type="NCBI Taxonomy" id="1076179"/>
    <lineage>
        <taxon>unclassified sequences</taxon>
        <taxon>metagenomes</taxon>
        <taxon>ecological metagenomes</taxon>
    </lineage>
</organism>
<comment type="caution">
    <text evidence="1">The sequence shown here is derived from an EMBL/GenBank/DDBJ whole genome shotgun (WGS) entry which is preliminary data.</text>
</comment>
<dbReference type="AlphaFoldDB" id="A0A645D7U4"/>
<sequence>MRYTDAKMRSYYLTLPPKVRARLMNTKVEFASLGELMMVGEHFRNELDPEERHPPS</sequence>